<feature type="disulfide bond" evidence="18">
    <location>
        <begin position="3176"/>
        <end position="3194"/>
    </location>
</feature>
<feature type="repeat" description="LDL-receptor class B" evidence="19">
    <location>
        <begin position="3553"/>
        <end position="3594"/>
    </location>
</feature>
<comment type="caution">
    <text evidence="17">Lacks conserved residue(s) required for the propagation of feature annotation.</text>
</comment>
<evidence type="ECO:0000256" key="7">
    <source>
        <dbReference type="ARBA" id="ARBA00022729"/>
    </source>
</evidence>
<dbReference type="SMART" id="SM00135">
    <property type="entry name" value="LY"/>
    <property type="match status" value="37"/>
</dbReference>
<feature type="repeat" description="LDL-receptor class B" evidence="19">
    <location>
        <begin position="4389"/>
        <end position="4432"/>
    </location>
</feature>
<evidence type="ECO:0000256" key="14">
    <source>
        <dbReference type="ARBA" id="ARBA00023176"/>
    </source>
</evidence>
<evidence type="ECO:0000313" key="27">
    <source>
        <dbReference type="RefSeq" id="XP_037888988.1"/>
    </source>
</evidence>
<dbReference type="CDD" id="cd00054">
    <property type="entry name" value="EGF_CA"/>
    <property type="match status" value="2"/>
</dbReference>
<feature type="disulfide bond" evidence="18">
    <location>
        <begin position="2954"/>
        <end position="2972"/>
    </location>
</feature>
<name>A0A9C5YXR3_9MUSC</name>
<keyword evidence="10 21" id="KW-1133">Transmembrane helix</keyword>
<feature type="disulfide bond" evidence="18">
    <location>
        <begin position="329"/>
        <end position="344"/>
    </location>
</feature>
<feature type="disulfide bond" evidence="17">
    <location>
        <begin position="513"/>
        <end position="523"/>
    </location>
</feature>
<dbReference type="SUPFAM" id="SSF57196">
    <property type="entry name" value="EGF/Laminin"/>
    <property type="match status" value="2"/>
</dbReference>
<feature type="disulfide bond" evidence="18">
    <location>
        <begin position="1252"/>
        <end position="1267"/>
    </location>
</feature>
<feature type="disulfide bond" evidence="18">
    <location>
        <begin position="1240"/>
        <end position="1258"/>
    </location>
</feature>
<evidence type="ECO:0000256" key="11">
    <source>
        <dbReference type="ARBA" id="ARBA00023136"/>
    </source>
</evidence>
<dbReference type="FunFam" id="4.10.400.10:FF:000135">
    <property type="entry name" value="LDL receptor protein 1, isoform G"/>
    <property type="match status" value="1"/>
</dbReference>
<feature type="disulfide bond" evidence="18">
    <location>
        <begin position="1443"/>
        <end position="1461"/>
    </location>
</feature>
<dbReference type="InterPro" id="IPR002172">
    <property type="entry name" value="LDrepeatLR_classA_rpt"/>
</dbReference>
<dbReference type="FunFam" id="4.10.400.10:FF:000230">
    <property type="entry name" value="Low-density lipoprotein RecePtor related"/>
    <property type="match status" value="1"/>
</dbReference>
<feature type="disulfide bond" evidence="18">
    <location>
        <begin position="3991"/>
        <end position="4003"/>
    </location>
</feature>
<dbReference type="FunFam" id="2.120.10.30:FF:000241">
    <property type="entry name" value="Low-density lipoprotein receptor-related protein 6"/>
    <property type="match status" value="4"/>
</dbReference>
<dbReference type="PANTHER" id="PTHR22722:SF14">
    <property type="entry name" value="MEGALIN, ISOFORM A"/>
    <property type="match status" value="1"/>
</dbReference>
<feature type="disulfide bond" evidence="18">
    <location>
        <begin position="4010"/>
        <end position="4025"/>
    </location>
</feature>
<feature type="disulfide bond" evidence="18">
    <location>
        <begin position="4035"/>
        <end position="4047"/>
    </location>
</feature>
<dbReference type="KEGG" id="gfs:119637205"/>
<dbReference type="Pfam" id="PF00058">
    <property type="entry name" value="Ldl_recept_b"/>
    <property type="match status" value="8"/>
</dbReference>
<feature type="disulfide bond" evidence="18">
    <location>
        <begin position="389"/>
        <end position="401"/>
    </location>
</feature>
<feature type="disulfide bond" evidence="18">
    <location>
        <begin position="2908"/>
        <end position="2920"/>
    </location>
</feature>
<feature type="disulfide bond" evidence="18">
    <location>
        <begin position="3751"/>
        <end position="3769"/>
    </location>
</feature>
<dbReference type="FunFam" id="4.10.400.10:FF:000132">
    <property type="entry name" value="Low-density lipoprotein receptor-related protein"/>
    <property type="match status" value="1"/>
</dbReference>
<dbReference type="Pfam" id="PF00008">
    <property type="entry name" value="EGF"/>
    <property type="match status" value="1"/>
</dbReference>
<evidence type="ECO:0000313" key="23">
    <source>
        <dbReference type="Proteomes" id="UP000092443"/>
    </source>
</evidence>
<proteinExistence type="inferred from homology"/>
<dbReference type="FunFam" id="4.10.400.10:FF:000045">
    <property type="entry name" value="Low-density lipoprotein receptor-related protein 2"/>
    <property type="match status" value="1"/>
</dbReference>
<feature type="repeat" description="LDL-receptor class B" evidence="19">
    <location>
        <begin position="2369"/>
        <end position="2412"/>
    </location>
</feature>
<dbReference type="InterPro" id="IPR036055">
    <property type="entry name" value="LDL_receptor-like_sf"/>
</dbReference>
<dbReference type="FunFam" id="4.10.400.10:FF:000092">
    <property type="entry name" value="LDL receptor related protein 4"/>
    <property type="match status" value="1"/>
</dbReference>
<dbReference type="RefSeq" id="XP_037888989.1">
    <property type="nucleotide sequence ID" value="XM_038033061.1"/>
</dbReference>
<feature type="disulfide bond" evidence="18">
    <location>
        <begin position="3763"/>
        <end position="3778"/>
    </location>
</feature>
<dbReference type="InterPro" id="IPR049883">
    <property type="entry name" value="NOTCH1_EGF-like"/>
</dbReference>
<comment type="subcellular location">
    <subcellularLocation>
        <location evidence="1">Cell membrane</location>
        <topology evidence="1">Single-pass type I membrane protein</topology>
    </subcellularLocation>
    <subcellularLocation>
        <location evidence="16">Membrane</location>
        <location evidence="16">Coated pit</location>
    </subcellularLocation>
</comment>
<evidence type="ECO:0000256" key="18">
    <source>
        <dbReference type="PROSITE-ProRule" id="PRU00124"/>
    </source>
</evidence>
<reference evidence="24 25" key="1">
    <citation type="submission" date="2025-04" db="UniProtKB">
        <authorList>
            <consortium name="RefSeq"/>
        </authorList>
    </citation>
    <scope>IDENTIFICATION</scope>
    <source>
        <tissue evidence="24 25">Whole body pupa</tissue>
    </source>
</reference>
<sequence>MDPPTGHGFREKQRTQLLQRSKVSMKTAIEPLKKMCEARQVFHFANSDSKNYVKSNSKLSSTSLNKSGNKNFSNATGIAAHIISNNTTATTTITSNTNTNTNININSATINTITTGNSNQTIQNLDLSSCCKYIQPLYYISNMKSLIISLITVLILNNFGCFVNTNPSVAAYTQRENTRILPLQAGGQNDGSRITFGESTDAISSIASPNVPCAQGMFRCNDGKCITSLWVCNYQKDCDGGEDEQQSCPPPECEGGQISCSQYIFNKTYCLPPHFRCDMTDDCEDKSDEAQCTYRKCQTTDVFCNAPGGLPPSDGSRLSGPCVPKERRCDGYLDCRNGRDEDGCKGTSCRLDQFRCANGLKCISAALKCNHKDDCGDKSDEQGCNFPPCHHGQFRCTNALCIPSNFYCDGYHDCADESDEANCTAIACPDNKFLCPRGGTNGAPKCIFKTQLCDGKRDCDDGSDEETACSTASCPALSCEYKCGPSLTGGVCYCQSGQSLAADNRTCIDLDECAEWGHCDQLCANTEGSYTCSCAHGYALVNNARCIAPDANNLQLIFAHDRAIVRMSSHGGDPRIVANASAASGVAYHYQRNTLYWSDIKTRKVQSLPLGIFSDAVQPLDLTLPGTWAPVALAVDWVGDKIYVADVVGQKIDVFELSGNWHAVVLGSNLTNPADLALDPTVGLMFVADGGQVLRAHMDGTHARSIVSEAAYKASGVTVDIIAQRVFWCDSLLDYIETVNYEGNHRVMVLRGQQVPSPSRLALFENRIFWTDATKQGIMSVDKYAGPNSIQVTYKAKDIREPKGIVAVHALSQPKASNPCGSNNGGCNHMCIVTAVKGANFNLGYRCACHTGYQLQTDLKNCKIVREFLMYSQQRFIKGKVLEPVIEGFSDAILPVVSRRARFVGLDFDSRDEFIYYSDVLQDVIYRVHRNGTGREIVLASQNEGVEGLAVDWASKNLYYIDSRKGTLNVLSTRNVTYRRTLLKNLKRPRAIVVHPNRGYIFFSEWDRPANITRANADGTNLLIFKNVTLGWPNGLSIDFKENRVYWCDALLDHVQHSKLDGTDIKTINSRLVKHPFSIVIHNDWMYITDWRVDAIIRLHKLTGEQEETMIKEPQTNRLYGVKVYSHEVQTIEESQPCHLNNGGCEKICFAVPNNETNRLQAKCSCPYGERLADDRTSCVVDQNAEPPVQPCPNSWDFTCNNQRCIPKSWVCDGDDDCLDNSDEEQNCTKPTCGSNEFQCKSSRCIPLNFRCDQENDCGDNSDEFDCGNVTCGTAQFACANGRCIPNMWKCDSENDCGDGSDEGEFCAEKTCAYFQFTCPRTGHCIPQSWVCDGDDDCFDKQDEKDCPPITCLANQFKCADLRQCVEESYKCDGIPDCNDGSDELGCPSVGPNQCNFEKHFRCKSSGFCIPIAWHCDGSNDCSDHSDEEDCGQITCATNFFKCNNTNCVFKAYICDGKDDCGDNSDESTQHACVPPPFKCPHGQWECPGITERCVNMTSVCDGVLDCPNGADEGEGCDLAECEHQTGLCSNGCQKTPLGAACICPPGSEIGDDKYTCVDTNECDPPGLCSQLCTNTKGSYFCSCTEGYILETDKHRCKALNHTAAFLIISNRHSILVADLKEQGLERVPIIVENVVATASNMHTGTIFWSDMKLKKISRLDRGMDPQEIITTGLDLVEGLAYDWIAKNLYWLDSKLNTIEVSSENGSNRLVLVRENITQPRGMCIDPSQDARFIFWTDWGENPRIERIGMDGSMRDIIINTKIYWPNGLTLDIATKRVYFADSKLDFIDFCYYNGTGRQQVLAGSHYLLHPHSLSLFEDTLYWTDRQLNRVLSANKFRGHNQTVVSHLISQPLSIHVHHPSLQPMYPNPCANTKCQHLCLLSPSTSEGYSCKCKPGYKLLNEGKCVEEENPFLMIVRGSQIVDLPLNGGDARAGSLAPVIGIESSTGLDFDRKGEMLYWIQGREDDDENCTIYTTKFGGGNKTQFLGISTGIVGAPYTIAFDWLGRNLYTGNRIASNIEAIRVDGKIKYRTVIIANNGNKTSVSKPKQIVLDPNDGKLFWLDDGGSGVPVKIGRVNMNGNNPIILKEDIEHPESIAVDIDKKQVYYSTQYPPTICVMDYHGDDHRKLLGESNAISRPKSLGILDSRLYYLDPSYENIVRVDLPRGDNPKKIIDNEPDLKNMIIYKKRPIMQHPCQTNNGNCEHICIPDDSASRVCACGIGYRKENDINCVSYKLFAVVSQLDVTRGYSLTDSSEAMVPITGMGHHILHVDVLFRDQWIYWAEYNRGYWNGIFRTRPNGTEIQHIIKDGIGSNGIRGLTIDWVAGNLYFTNVYPHENYVEVCWLDGTNRKVLVRTTNDAPRELAVNPIKRILYWIDYGQYPRIGKALLDGSKWTPLVSSGISNPRDLTIDMLTHDVFWVDSKLDVIQKMSYTGAKRQIIRRNLPNPMGIAVHLNDVYWVDRNLMTVFKASKLPGNDSLPIKVRASLPKLRDIAIYSINNQPQDESNPCARLGNGGCDQLCFSFPLDIAGTDHLNYRCDCATGKLASDGNKCESVNEYLVFATRTEIRAVNLDPRSTHIPFAPMTNLTNVVGVDFDYKDNQIFFTQIRPLAKIAYTKASNPNLNDVNIVLNKGINPEGIAYDWTQNKIYWTDSSNNSIYAMNLDGTELVMIARVERPRAIVLDPCNGTLFFTDWGRFGTSGKIFRTTMAGSLKRAIVDKDLSQPSGLAIDYDERKLYWTDAVREKIERADLDGRNRELLVAATIYPFAITVFRDYIYWTDLQLRGVYRAEKHTGANMVEMVKRLEDSPRDIRVYNADRQKCSVNPCLISNGGCAQSCHPAPNGKAECKCDDNSKVVNEGRMCAPRNNTCESSKFYCQNGKCISRMWSCDGDDDCGDNSDEDRNYCAFHSCSPNEFRCNNGRCIFKSWKCDHENDCKDGSDEIGCTYPPCVDGEFTCANGRCIPISQVCNGVNDCKDNATSDETHKRCPTNTTCPANHLKCEKTNICVEPYWLCDGDNDCGDNSDEDPLHCGQRTCPTNSFRCPNHRCIPATWYCDGDDDCGDGADEPPEYCKSEGRTCFGDLFTCDNGNCIPRIYICDGDNDCLDNSDEDSRHQCNDRKCDEETEFTCIENKSWSRSQCIPKKWICDGDPDCVDGADENTTLHNCATQQPCAEDMFTCGNGRCISQGWVCDHDNDCGDGTDEAKFCNSKYKTCSPQEFTCQNFKCIRNQYRCDGEDDCGDHSDEVDCRKENTTCPTGQFNCANGQCIEYSLVCNKVPDCSDESDEPAHCNVDECAKVEINQCGHKCVDTPTGYYCDCNQGYKLLADGKACADIDECLESPGACSQHCSNTPGSFYCKCDERYYERQNDEHTCKRKDNIEPWLIFTNKYYVRNMSVDGHQYNLMHQDLMNVVALDFDIKEEYMYFCDVTAKTIFRSKYKDPTEKPTREPVIRHDSHGLEGIAIDWVGRKLYWLDRHSKNLDVSELDGTKRKTLRSGVVDPRAIVVHPGIGYLYFTSWHLQAYIAKMGMDGSNFSRILTWEDDIAWPNALAIDYFTDRIYWADAHLDYIAYADLEGRHRHIVLSGSKVPHVFAVSLFDDYLYWSDWNLKAIVRANKFTGANFTVLRNTTHRPYDIHINHPLRQLPYNNPCSPNNGGCSHLCLISPPPESTYLNIEGYIEEGAPSYKCACPNQFYLARDSKTCIANCTTGQHRCGGDDEKCIPWFWKCDGERDCKDGSDEPLTCSPRHCRAGTFQCKNTNCTPSATICDGTDDCGDSSDEQNCNLPCPDSDFKCKSSGRCILDSWRCDGDADCKDGSDEDPAVCHKRTCDLETEFNCKNGRCIPKLWMCDFDNDCGDDSDEPAYMCRQRNCTTGWQRCPGQSNYRCIPKWLFCDGKDDCRDNSDEQADNCPSCNLETDFKCANNRCIPKQWMCDFADDCGDGSDENDAVCKGKYRECSESEFRCTNGKCISSRWQCDHEDDCGDNSDEVNCEGYQCKNGTFQCSSGHCIASYFRCDGDRDCRDMSDEVGCPPRFPGGRYCPESRFQCNNNLCVSPSDLCDGTDDCGDGSDEDPKVCTDFNCDTLRRFQCANHRCVARYQICDGVDNCGDGSDENNMTICATKQKPCDLYTQYQCANKKCIERTHVCDYSDDCGDASDELGCHHTSSCLAENRGGCQHHCHNLTDGGYICACYPGYIIAQDNKKKCVDVDECVTRQHTCSHQCQNLNGTYSCSCREGFHMLDSTSGVCKVEKDDVVLIFSNGPEIRGLDLQKKKEFDVILSEKRIEALDYDAEQQILFWADSYDKTIKRSYMVNALDGQAKIGFAQDLNMKGGSKPTAVAVDWLASNLYWAEVDRTGSKPRGRVMVATTDGRYRRSIVNAGLEIPTSIAVNPQLGRIYWSDAGSAPKIEVSWMDGSKRRPLITEQIRHPAGLTIDYAQDHIIYWVDTKLNAIESMRPDGSRRKAILKGYQLRHPVSLDIFESNMYWVTRDTGELFRQDKFGRGVQVIVHRNLVNPSGLKVYHEKRYNTSLKDPCFGSSCSHLCLLVPGGHRCACPDSTGSLPSHRNTMERFCDAAAERPRPAPRICLCQNGGFCVERNNDELTCECLADFKGTRCEINAASMFGHGGANIAAVVVPIMVILLVMLAAGGVWFAIRKKPFGKLARLPTLSSSQSVTFRHGTNVEFNAPDFTGPPAVTGAAALGDIQPLEGYNLQAVNTSKNRDFSNPMYDAVQSGTNTDPSLTNGNFNLFQRTIHLNYDEYIAGIYEVPHDPSKGKPIGPFTEPVSAILAPSSITHKSSPQLQLRTRELDPSADNGKDTQYLVEEDKSEC</sequence>
<evidence type="ECO:0000256" key="6">
    <source>
        <dbReference type="ARBA" id="ARBA00022692"/>
    </source>
</evidence>
<keyword evidence="6 21" id="KW-0812">Transmembrane</keyword>
<dbReference type="FunFam" id="4.10.400.10:FF:000009">
    <property type="entry name" value="Low-density lipoprotein receptor-related protein 1"/>
    <property type="match status" value="1"/>
</dbReference>
<dbReference type="FunFam" id="4.10.400.10:FF:000024">
    <property type="entry name" value="Low-density lipoprotein RecePtor related"/>
    <property type="match status" value="1"/>
</dbReference>
<feature type="disulfide bond" evidence="17">
    <location>
        <begin position="4600"/>
        <end position="4609"/>
    </location>
</feature>
<dbReference type="SMART" id="SM00181">
    <property type="entry name" value="EGF"/>
    <property type="match status" value="25"/>
</dbReference>
<keyword evidence="11 21" id="KW-0472">Membrane</keyword>
<feature type="disulfide bond" evidence="18">
    <location>
        <begin position="3971"/>
        <end position="3986"/>
    </location>
</feature>
<comment type="similarity">
    <text evidence="2">Belongs to the LDLR family.</text>
</comment>
<feature type="transmembrane region" description="Helical" evidence="21">
    <location>
        <begin position="4624"/>
        <end position="4648"/>
    </location>
</feature>
<feature type="domain" description="EGF-like" evidence="22">
    <location>
        <begin position="4576"/>
        <end position="4610"/>
    </location>
</feature>
<dbReference type="GeneID" id="119637205"/>
<feature type="disulfide bond" evidence="18">
    <location>
        <begin position="3211"/>
        <end position="3223"/>
    </location>
</feature>
<evidence type="ECO:0000256" key="17">
    <source>
        <dbReference type="PROSITE-ProRule" id="PRU00076"/>
    </source>
</evidence>
<keyword evidence="13 24" id="KW-0675">Receptor</keyword>
<evidence type="ECO:0000256" key="19">
    <source>
        <dbReference type="PROSITE-ProRule" id="PRU00461"/>
    </source>
</evidence>
<feature type="disulfide bond" evidence="18">
    <location>
        <begin position="369"/>
        <end position="384"/>
    </location>
</feature>
<feature type="repeat" description="LDL-receptor class B" evidence="19">
    <location>
        <begin position="1043"/>
        <end position="1085"/>
    </location>
</feature>
<dbReference type="InterPro" id="IPR023415">
    <property type="entry name" value="LDLR_class-A_CS"/>
</dbReference>
<dbReference type="Pfam" id="PF00057">
    <property type="entry name" value="Ldl_recept_a"/>
    <property type="match status" value="31"/>
</dbReference>
<dbReference type="FunFam" id="4.10.400.10:FF:000078">
    <property type="entry name" value="low-density lipoprotein receptor-related protein 2"/>
    <property type="match status" value="2"/>
</dbReference>
<feature type="domain" description="EGF-like" evidence="22">
    <location>
        <begin position="4202"/>
        <end position="4238"/>
    </location>
</feature>
<dbReference type="Gene3D" id="4.10.400.10">
    <property type="entry name" value="Low-density Lipoprotein Receptor"/>
    <property type="match status" value="34"/>
</dbReference>
<dbReference type="Pfam" id="PF07645">
    <property type="entry name" value="EGF_CA"/>
    <property type="match status" value="3"/>
</dbReference>
<keyword evidence="3" id="KW-1003">Cell membrane</keyword>
<evidence type="ECO:0000256" key="8">
    <source>
        <dbReference type="ARBA" id="ARBA00022737"/>
    </source>
</evidence>
<feature type="disulfide bond" evidence="18">
    <location>
        <begin position="220"/>
        <end position="238"/>
    </location>
</feature>
<dbReference type="PANTHER" id="PTHR22722">
    <property type="entry name" value="LOW-DENSITY LIPOPROTEIN RECEPTOR-RELATED PROTEIN 2-RELATED"/>
    <property type="match status" value="1"/>
</dbReference>
<dbReference type="FunFam" id="2.10.25.10:FF:000009">
    <property type="entry name" value="Low-density lipoprotein receptor isoform 1"/>
    <property type="match status" value="4"/>
</dbReference>
<dbReference type="PROSITE" id="PS51120">
    <property type="entry name" value="LDLRB"/>
    <property type="match status" value="14"/>
</dbReference>
<feature type="disulfide bond" evidence="18">
    <location>
        <begin position="3040"/>
        <end position="3058"/>
    </location>
</feature>
<evidence type="ECO:0000313" key="31">
    <source>
        <dbReference type="RefSeq" id="XP_037888992.1"/>
    </source>
</evidence>
<feature type="domain" description="EGF-like" evidence="22">
    <location>
        <begin position="3288"/>
        <end position="3329"/>
    </location>
</feature>
<evidence type="ECO:0000256" key="16">
    <source>
        <dbReference type="ARBA" id="ARBA00037878"/>
    </source>
</evidence>
<dbReference type="FunFam" id="4.10.400.10:FF:000062">
    <property type="entry name" value="Terribly reduced optic lobes, isoform AI"/>
    <property type="match status" value="1"/>
</dbReference>
<feature type="disulfide bond" evidence="18">
    <location>
        <begin position="277"/>
        <end position="292"/>
    </location>
</feature>
<feature type="disulfide bond" evidence="18">
    <location>
        <begin position="3218"/>
        <end position="3236"/>
    </location>
</feature>
<dbReference type="GO" id="GO:0006897">
    <property type="term" value="P:endocytosis"/>
    <property type="evidence" value="ECO:0007669"/>
    <property type="project" value="UniProtKB-KW"/>
</dbReference>
<feature type="region of interest" description="Disordered" evidence="20">
    <location>
        <begin position="4785"/>
        <end position="4823"/>
    </location>
</feature>
<feature type="compositionally biased region" description="Polar residues" evidence="20">
    <location>
        <begin position="4785"/>
        <end position="4797"/>
    </location>
</feature>
<feature type="repeat" description="LDL-receptor class B" evidence="19">
    <location>
        <begin position="913"/>
        <end position="955"/>
    </location>
</feature>
<feature type="repeat" description="LDL-receptor class B" evidence="19">
    <location>
        <begin position="2644"/>
        <end position="2684"/>
    </location>
</feature>
<dbReference type="PROSITE" id="PS50068">
    <property type="entry name" value="LDLRA_2"/>
    <property type="match status" value="35"/>
</dbReference>
<feature type="repeat" description="LDL-receptor class B" evidence="19">
    <location>
        <begin position="1687"/>
        <end position="1729"/>
    </location>
</feature>
<feature type="disulfide bond" evidence="18">
    <location>
        <begin position="1279"/>
        <end position="1297"/>
    </location>
</feature>
<evidence type="ECO:0000256" key="12">
    <source>
        <dbReference type="ARBA" id="ARBA00023157"/>
    </source>
</evidence>
<dbReference type="RefSeq" id="XP_037888988.1">
    <property type="nucleotide sequence ID" value="XM_038033060.1"/>
</dbReference>
<feature type="disulfide bond" evidence="18">
    <location>
        <begin position="2927"/>
        <end position="2942"/>
    </location>
</feature>
<accession>A0A9C5YXR3</accession>
<feature type="disulfide bond" evidence="18">
    <location>
        <begin position="3169"/>
        <end position="3181"/>
    </location>
</feature>
<feature type="disulfide bond" evidence="18">
    <location>
        <begin position="3230"/>
        <end position="3245"/>
    </location>
</feature>
<feature type="disulfide bond" evidence="18">
    <location>
        <begin position="4084"/>
        <end position="4102"/>
    </location>
</feature>
<dbReference type="FunFam" id="4.10.400.10:FF:000189">
    <property type="entry name" value="low-density lipoprotein receptor 1"/>
    <property type="match status" value="1"/>
</dbReference>
<keyword evidence="4 17" id="KW-0245">EGF-like domain</keyword>
<evidence type="ECO:0000313" key="30">
    <source>
        <dbReference type="RefSeq" id="XP_037888991.1"/>
    </source>
</evidence>
<feature type="disulfide bond" evidence="18">
    <location>
        <begin position="396"/>
        <end position="414"/>
    </location>
</feature>
<dbReference type="FunFam" id="4.10.400.10:FF:000155">
    <property type="entry name" value="Low-density lipoprotein receptor"/>
    <property type="match status" value="1"/>
</dbReference>
<dbReference type="Pfam" id="PF24468">
    <property type="entry name" value="EGF_LRP2"/>
    <property type="match status" value="2"/>
</dbReference>
<dbReference type="SUPFAM" id="SSF57184">
    <property type="entry name" value="Growth factor receptor domain"/>
    <property type="match status" value="4"/>
</dbReference>
<dbReference type="RefSeq" id="XP_037888985.1">
    <property type="nucleotide sequence ID" value="XM_038033057.1"/>
</dbReference>
<dbReference type="SUPFAM" id="SSF57424">
    <property type="entry name" value="LDL receptor-like module"/>
    <property type="match status" value="32"/>
</dbReference>
<dbReference type="GO" id="GO:0043235">
    <property type="term" value="C:receptor complex"/>
    <property type="evidence" value="ECO:0007669"/>
    <property type="project" value="TreeGrafter"/>
</dbReference>
<feature type="disulfide bond" evidence="18">
    <location>
        <begin position="2867"/>
        <end position="2879"/>
    </location>
</feature>
<evidence type="ECO:0000256" key="9">
    <source>
        <dbReference type="ARBA" id="ARBA00022837"/>
    </source>
</evidence>
<feature type="disulfide bond" evidence="18">
    <location>
        <begin position="1272"/>
        <end position="1284"/>
    </location>
</feature>
<feature type="disulfide bond" evidence="18">
    <location>
        <begin position="3252"/>
        <end position="3264"/>
    </location>
</feature>
<dbReference type="FunFam" id="4.10.400.10:FF:000121">
    <property type="entry name" value="low-density lipoprotein receptor-related protein 2"/>
    <property type="match status" value="1"/>
</dbReference>
<feature type="repeat" description="LDL-receptor class B" evidence="19">
    <location>
        <begin position="2732"/>
        <end position="2773"/>
    </location>
</feature>
<evidence type="ECO:0000256" key="10">
    <source>
        <dbReference type="ARBA" id="ARBA00022989"/>
    </source>
</evidence>
<evidence type="ECO:0000256" key="21">
    <source>
        <dbReference type="SAM" id="Phobius"/>
    </source>
</evidence>
<dbReference type="Pfam" id="PF14670">
    <property type="entry name" value="FXa_inhibition"/>
    <property type="match status" value="1"/>
</dbReference>
<dbReference type="FunFam" id="4.10.400.10:FF:000188">
    <property type="entry name" value="Low-density lipoprotein receptor-related protein 2"/>
    <property type="match status" value="1"/>
</dbReference>
<feature type="disulfide bond" evidence="18">
    <location>
        <begin position="1436"/>
        <end position="1448"/>
    </location>
</feature>
<dbReference type="FunFam" id="4.10.400.10:FF:000108">
    <property type="entry name" value="Low-density lipoprotein receptor-related protein 2"/>
    <property type="match status" value="1"/>
</dbReference>
<evidence type="ECO:0000313" key="29">
    <source>
        <dbReference type="RefSeq" id="XP_037888990.1"/>
    </source>
</evidence>
<keyword evidence="23" id="KW-1185">Reference proteome</keyword>
<dbReference type="CDD" id="cd00112">
    <property type="entry name" value="LDLa"/>
    <property type="match status" value="33"/>
</dbReference>
<dbReference type="FunFam" id="4.10.400.10:FF:000012">
    <property type="entry name" value="Low-density lipoprotein receptor-related protein 1"/>
    <property type="match status" value="1"/>
</dbReference>
<feature type="disulfide bond" evidence="18">
    <location>
        <begin position="1233"/>
        <end position="1245"/>
    </location>
</feature>
<dbReference type="RefSeq" id="XP_037888990.1">
    <property type="nucleotide sequence ID" value="XM_038033062.1"/>
</dbReference>
<dbReference type="InterPro" id="IPR056588">
    <property type="entry name" value="EGF_LRP2"/>
</dbReference>
<keyword evidence="9" id="KW-0106">Calcium</keyword>
<feature type="disulfide bond" evidence="18">
    <location>
        <begin position="3259"/>
        <end position="3277"/>
    </location>
</feature>
<feature type="disulfide bond" evidence="18">
    <location>
        <begin position="3916"/>
        <end position="3934"/>
    </location>
</feature>
<keyword evidence="8" id="KW-0677">Repeat</keyword>
<evidence type="ECO:0000256" key="3">
    <source>
        <dbReference type="ARBA" id="ARBA00022475"/>
    </source>
</evidence>
<feature type="disulfide bond" evidence="18">
    <location>
        <begin position="4129"/>
        <end position="4147"/>
    </location>
</feature>
<dbReference type="PROSITE" id="PS01209">
    <property type="entry name" value="LDLRA_1"/>
    <property type="match status" value="19"/>
</dbReference>
<evidence type="ECO:0000313" key="26">
    <source>
        <dbReference type="RefSeq" id="XP_037888987.1"/>
    </source>
</evidence>
<keyword evidence="24 25" id="KW-0449">Lipoprotein</keyword>
<feature type="disulfide bond" evidence="18">
    <location>
        <begin position="4141"/>
        <end position="4156"/>
    </location>
</feature>
<dbReference type="Gene3D" id="2.10.25.10">
    <property type="entry name" value="Laminin"/>
    <property type="match status" value="9"/>
</dbReference>
<feature type="disulfide bond" evidence="18">
    <location>
        <begin position="4042"/>
        <end position="4060"/>
    </location>
</feature>
<dbReference type="GO" id="GO:0005886">
    <property type="term" value="C:plasma membrane"/>
    <property type="evidence" value="ECO:0007669"/>
    <property type="project" value="UniProtKB-SubCell"/>
</dbReference>
<dbReference type="FunFam" id="4.10.400.10:FF:000204">
    <property type="entry name" value="Putative low-density lipoprotein receptor"/>
    <property type="match status" value="1"/>
</dbReference>
<evidence type="ECO:0000256" key="15">
    <source>
        <dbReference type="ARBA" id="ARBA00023180"/>
    </source>
</evidence>
<keyword evidence="14" id="KW-0168">Coated pit</keyword>
<feature type="disulfide bond" evidence="18">
    <location>
        <begin position="2874"/>
        <end position="2892"/>
    </location>
</feature>
<dbReference type="FunFam" id="4.10.400.10:FF:000004">
    <property type="entry name" value="Low-density lipoprotein receptor-related protein 1"/>
    <property type="match status" value="1"/>
</dbReference>
<dbReference type="RefSeq" id="XP_037888992.1">
    <property type="nucleotide sequence ID" value="XM_038033064.1"/>
</dbReference>
<dbReference type="Gene3D" id="2.120.10.30">
    <property type="entry name" value="TolB, C-terminal domain"/>
    <property type="match status" value="8"/>
</dbReference>
<feature type="disulfide bond" evidence="18">
    <location>
        <begin position="3033"/>
        <end position="3045"/>
    </location>
</feature>
<dbReference type="Proteomes" id="UP000092443">
    <property type="component" value="Unplaced"/>
</dbReference>
<dbReference type="SUPFAM" id="SSF63825">
    <property type="entry name" value="YWTD domain"/>
    <property type="match status" value="8"/>
</dbReference>
<dbReference type="InterPro" id="IPR000033">
    <property type="entry name" value="LDLR_classB_rpt"/>
</dbReference>
<dbReference type="RefSeq" id="XP_037888991.1">
    <property type="nucleotide sequence ID" value="XM_038033063.1"/>
</dbReference>
<dbReference type="InterPro" id="IPR000152">
    <property type="entry name" value="EGF-type_Asp/Asn_hydroxyl_site"/>
</dbReference>
<evidence type="ECO:0000313" key="24">
    <source>
        <dbReference type="RefSeq" id="XP_037888985.1"/>
    </source>
</evidence>
<feature type="disulfide bond" evidence="18">
    <location>
        <begin position="1332"/>
        <end position="1347"/>
    </location>
</feature>
<dbReference type="PROSITE" id="PS00022">
    <property type="entry name" value="EGF_1"/>
    <property type="match status" value="1"/>
</dbReference>
<protein>
    <submittedName>
        <fullName evidence="24 25">Low-density lipoprotein receptor-related protein 2 isoform X1</fullName>
    </submittedName>
</protein>
<evidence type="ECO:0000256" key="4">
    <source>
        <dbReference type="ARBA" id="ARBA00022536"/>
    </source>
</evidence>
<feature type="repeat" description="LDL-receptor class B" evidence="19">
    <location>
        <begin position="2056"/>
        <end position="2101"/>
    </location>
</feature>
<dbReference type="SMART" id="SM00192">
    <property type="entry name" value="LDLa"/>
    <property type="match status" value="35"/>
</dbReference>
<dbReference type="Gene3D" id="4.10.1220.10">
    <property type="entry name" value="EGF-type module"/>
    <property type="match status" value="1"/>
</dbReference>
<feature type="repeat" description="LDL-receptor class B" evidence="19">
    <location>
        <begin position="724"/>
        <end position="767"/>
    </location>
</feature>
<dbReference type="InterPro" id="IPR018097">
    <property type="entry name" value="EGF_Ca-bd_CS"/>
</dbReference>
<evidence type="ECO:0000313" key="28">
    <source>
        <dbReference type="RefSeq" id="XP_037888989.1"/>
    </source>
</evidence>
<dbReference type="GO" id="GO:0005905">
    <property type="term" value="C:clathrin-coated pit"/>
    <property type="evidence" value="ECO:0007669"/>
    <property type="project" value="UniProtKB-KW"/>
</dbReference>
<feature type="disulfide bond" evidence="18">
    <location>
        <begin position="3832"/>
        <end position="3850"/>
    </location>
</feature>
<feature type="disulfide bond" evidence="18">
    <location>
        <begin position="1416"/>
        <end position="1431"/>
    </location>
</feature>
<feature type="disulfide bond" evidence="18">
    <location>
        <begin position="213"/>
        <end position="225"/>
    </location>
</feature>
<dbReference type="InterPro" id="IPR000742">
    <property type="entry name" value="EGF"/>
</dbReference>
<feature type="repeat" description="LDL-receptor class B" evidence="19">
    <location>
        <begin position="2413"/>
        <end position="2454"/>
    </location>
</feature>
<feature type="disulfide bond" evidence="18">
    <location>
        <begin position="3083"/>
        <end position="3101"/>
    </location>
</feature>
<dbReference type="GO" id="GO:0005509">
    <property type="term" value="F:calcium ion binding"/>
    <property type="evidence" value="ECO:0007669"/>
    <property type="project" value="InterPro"/>
</dbReference>
<dbReference type="InterPro" id="IPR009030">
    <property type="entry name" value="Growth_fac_rcpt_cys_sf"/>
</dbReference>
<dbReference type="InterPro" id="IPR001881">
    <property type="entry name" value="EGF-like_Ca-bd_dom"/>
</dbReference>
<dbReference type="FunFam" id="4.10.400.10:FF:000065">
    <property type="entry name" value="Transmembrane protease serine 7"/>
    <property type="match status" value="1"/>
</dbReference>
<evidence type="ECO:0000256" key="2">
    <source>
        <dbReference type="ARBA" id="ARBA00009939"/>
    </source>
</evidence>
<keyword evidence="12 17" id="KW-1015">Disulfide bond</keyword>
<dbReference type="PRINTS" id="PR00261">
    <property type="entry name" value="LDLRECEPTOR"/>
</dbReference>
<dbReference type="Pfam" id="PF12662">
    <property type="entry name" value="cEGF"/>
    <property type="match status" value="1"/>
</dbReference>
<dbReference type="FunFam" id="4.10.400.10:FF:000181">
    <property type="entry name" value="Low-density lipoprotein RecePtor related"/>
    <property type="match status" value="1"/>
</dbReference>
<feature type="repeat" description="LDL-receptor class B" evidence="19">
    <location>
        <begin position="3465"/>
        <end position="3506"/>
    </location>
</feature>
<keyword evidence="5" id="KW-0254">Endocytosis</keyword>
<feature type="disulfide bond" evidence="18">
    <location>
        <begin position="2915"/>
        <end position="2933"/>
    </location>
</feature>
<feature type="disulfide bond" evidence="18">
    <location>
        <begin position="3744"/>
        <end position="3756"/>
    </location>
</feature>
<feature type="disulfide bond" evidence="18">
    <location>
        <begin position="3952"/>
        <end position="3964"/>
    </location>
</feature>
<dbReference type="RefSeq" id="XP_037888986.1">
    <property type="nucleotide sequence ID" value="XM_038033058.1"/>
</dbReference>
<feature type="disulfide bond" evidence="18">
    <location>
        <begin position="408"/>
        <end position="423"/>
    </location>
</feature>
<feature type="disulfide bond" evidence="18">
    <location>
        <begin position="3959"/>
        <end position="3977"/>
    </location>
</feature>
<dbReference type="PROSITE" id="PS01186">
    <property type="entry name" value="EGF_2"/>
    <property type="match status" value="4"/>
</dbReference>
<feature type="disulfide bond" evidence="18">
    <location>
        <begin position="3076"/>
        <end position="3088"/>
    </location>
</feature>
<feature type="disulfide bond" evidence="18">
    <location>
        <begin position="1372"/>
        <end position="1387"/>
    </location>
</feature>
<gene>
    <name evidence="24 25 26 27 28 29 30 31" type="primary">LOC119637205</name>
</gene>
<evidence type="ECO:0000256" key="1">
    <source>
        <dbReference type="ARBA" id="ARBA00004251"/>
    </source>
</evidence>
<feature type="disulfide bond" evidence="18">
    <location>
        <begin position="3998"/>
        <end position="4016"/>
    </location>
</feature>
<organism evidence="23 27">
    <name type="scientific">Glossina fuscipes</name>
    <dbReference type="NCBI Taxonomy" id="7396"/>
    <lineage>
        <taxon>Eukaryota</taxon>
        <taxon>Metazoa</taxon>
        <taxon>Ecdysozoa</taxon>
        <taxon>Arthropoda</taxon>
        <taxon>Hexapoda</taxon>
        <taxon>Insecta</taxon>
        <taxon>Pterygota</taxon>
        <taxon>Neoptera</taxon>
        <taxon>Endopterygota</taxon>
        <taxon>Diptera</taxon>
        <taxon>Brachycera</taxon>
        <taxon>Muscomorpha</taxon>
        <taxon>Hippoboscoidea</taxon>
        <taxon>Glossinidae</taxon>
        <taxon>Glossina</taxon>
    </lineage>
</organism>
<feature type="domain" description="EGF-like" evidence="22">
    <location>
        <begin position="509"/>
        <end position="547"/>
    </location>
</feature>
<feature type="repeat" description="LDL-receptor class B" evidence="19">
    <location>
        <begin position="1732"/>
        <end position="1775"/>
    </location>
</feature>
<evidence type="ECO:0000259" key="22">
    <source>
        <dbReference type="PROSITE" id="PS50026"/>
    </source>
</evidence>
<dbReference type="RefSeq" id="XP_037888987.1">
    <property type="nucleotide sequence ID" value="XM_038033059.1"/>
</dbReference>
<evidence type="ECO:0000256" key="5">
    <source>
        <dbReference type="ARBA" id="ARBA00022583"/>
    </source>
</evidence>
<dbReference type="SMART" id="SM00179">
    <property type="entry name" value="EGF_CA"/>
    <property type="match status" value="7"/>
</dbReference>
<evidence type="ECO:0000256" key="13">
    <source>
        <dbReference type="ARBA" id="ARBA00023170"/>
    </source>
</evidence>
<dbReference type="PROSITE" id="PS01187">
    <property type="entry name" value="EGF_CA"/>
    <property type="match status" value="4"/>
</dbReference>
<evidence type="ECO:0000256" key="20">
    <source>
        <dbReference type="SAM" id="MobiDB-lite"/>
    </source>
</evidence>
<dbReference type="FunFam" id="4.10.400.10:FF:000005">
    <property type="entry name" value="low-density lipoprotein receptor-related protein 1B"/>
    <property type="match status" value="2"/>
</dbReference>
<dbReference type="InterPro" id="IPR011042">
    <property type="entry name" value="6-blade_b-propeller_TolB-like"/>
</dbReference>
<keyword evidence="7" id="KW-0732">Signal</keyword>
<dbReference type="PROSITE" id="PS50026">
    <property type="entry name" value="EGF_3"/>
    <property type="match status" value="4"/>
</dbReference>
<dbReference type="InterPro" id="IPR026823">
    <property type="entry name" value="cEGF"/>
</dbReference>
<evidence type="ECO:0000313" key="25">
    <source>
        <dbReference type="RefSeq" id="XP_037888986.1"/>
    </source>
</evidence>
<feature type="repeat" description="LDL-receptor class B" evidence="19">
    <location>
        <begin position="4434"/>
        <end position="4477"/>
    </location>
</feature>
<dbReference type="FunFam" id="4.10.400.10:FF:000034">
    <property type="entry name" value="Low-density lipoprotein receptor-related protein 2"/>
    <property type="match status" value="1"/>
</dbReference>
<keyword evidence="15" id="KW-0325">Glycoprotein</keyword>
<dbReference type="InterPro" id="IPR051221">
    <property type="entry name" value="LDLR-related"/>
</dbReference>
<dbReference type="PROSITE" id="PS00010">
    <property type="entry name" value="ASX_HYDROXYL"/>
    <property type="match status" value="4"/>
</dbReference>
<feature type="disulfide bond" evidence="18">
    <location>
        <begin position="2947"/>
        <end position="2959"/>
    </location>
</feature>
<dbReference type="FunFam" id="2.120.10.30:FF:000040">
    <property type="entry name" value="Low-density lipoprotein receptor-related protein 2"/>
    <property type="match status" value="1"/>
</dbReference>
<feature type="disulfide bond" evidence="18">
    <location>
        <begin position="1200"/>
        <end position="1218"/>
    </location>
</feature>
<dbReference type="FunFam" id="2.120.10.30:FF:000035">
    <property type="entry name" value="Low-density lipoprotein receptor-related protein 2"/>
    <property type="match status" value="2"/>
</dbReference>